<evidence type="ECO:0000259" key="2">
    <source>
        <dbReference type="SMART" id="SM00382"/>
    </source>
</evidence>
<sequence length="917" mass="101317">MYTAYFGFNSKPFKPKDSAHYYRNGNFDAACADILDGIREKRGFILLTGEAGVGKTLVIRRCLAEGTDIRFIQLLNASFDFYDTLNYLCSSLGLAAEGLDADQQQRLLLETLATQARRGQVVALLMDDAQHLSDEVLLRLHDFVETPALPSQRLQIVLVGLPEIATTLDRPEFAALRHSIRVRCHLEPLSALETGLFIHQQLEAAGSAAGGLFSAAAIDRIGFYCRGVPRAIAILCDAILLLASLQSEREITPTLVDEAAQNCFLGEQAKLLTDTPNSQRGVPPKSPQIPMAGSPDLQFDLAEFDFLFEFDDKTVLAKPAALEGAVAEGTLNPAREPASQPTVVSATTPSLDLSKPTALGAPEESLPQPPTPLATAALDGFRQLLTEWAGKLERNHPQRQEPLRYFLDRYQQMAQGADPQLTHVLQQRIARLAEIQQPIMVGLATTSHFSTEQDSVLCALLFNSTWWLFREIRLRFRGTDLMLANDGRIAPLRLLDGRDAEVVYLNYRCPFADSAQIELWMELDVCDHRGDWHAYNTRCRIQLDFLSDSAAEPSSGRLDAEGNDQFWPDPSPNALTEGAWLRANSPSGGTGAAGATGALVCTLPLELEADPARTRHLREVTARALGRGTPLTRALLLAADPTQAPARIELVSRPFMIFGRHSSAAGTGFGDFTLGFVPKYTRISRLHCVICGLGDQLALMSASDTGHTYTGHNGRRLERGHWELLEADDNLEICDLYRLKMVLAWDSKWNPAAVAWDPQQPRDKFGHYLLSVVDILRQRDHQAEAEDLRKALRHRYLNLLRVQDRVSRLNGVGNPGSLLYARFERDDAASRQVVHFYIPKWVSVGSSPQDGLCINAEGVKPHHAELLFRDGIYWIQNLADPGAVRVGHHDLATNEALALESGDAVLIGTAWFTFEGY</sequence>
<reference evidence="3" key="1">
    <citation type="submission" date="2013-07" db="EMBL/GenBank/DDBJ databases">
        <authorList>
            <person name="McIlroy S."/>
        </authorList>
    </citation>
    <scope>NUCLEOTIDE SEQUENCE [LARGE SCALE GENOMIC DNA]</scope>
    <source>
        <strain evidence="3">Run_A_D11</strain>
    </source>
</reference>
<dbReference type="CDD" id="cd00009">
    <property type="entry name" value="AAA"/>
    <property type="match status" value="1"/>
</dbReference>
<organism evidence="3 4">
    <name type="scientific">Candidatus Competibacter denitrificans Run_A_D11</name>
    <dbReference type="NCBI Taxonomy" id="1400863"/>
    <lineage>
        <taxon>Bacteria</taxon>
        <taxon>Pseudomonadati</taxon>
        <taxon>Pseudomonadota</taxon>
        <taxon>Gammaproteobacteria</taxon>
        <taxon>Candidatus Competibacteraceae</taxon>
        <taxon>Candidatus Competibacter</taxon>
    </lineage>
</organism>
<dbReference type="Pfam" id="PF13401">
    <property type="entry name" value="AAA_22"/>
    <property type="match status" value="1"/>
</dbReference>
<dbReference type="STRING" id="1400863.BN873_210154"/>
<dbReference type="AlphaFoldDB" id="W6MCE5"/>
<dbReference type="PANTHER" id="PTHR35894">
    <property type="entry name" value="GENERAL SECRETION PATHWAY PROTEIN A-RELATED"/>
    <property type="match status" value="1"/>
</dbReference>
<dbReference type="OrthoDB" id="9780149at2"/>
<keyword evidence="4" id="KW-1185">Reference proteome</keyword>
<dbReference type="CDD" id="cd00060">
    <property type="entry name" value="FHA"/>
    <property type="match status" value="2"/>
</dbReference>
<dbReference type="InterPro" id="IPR008984">
    <property type="entry name" value="SMAD_FHA_dom_sf"/>
</dbReference>
<dbReference type="SUPFAM" id="SSF52540">
    <property type="entry name" value="P-loop containing nucleoside triphosphate hydrolases"/>
    <property type="match status" value="1"/>
</dbReference>
<feature type="domain" description="AAA+ ATPase" evidence="2">
    <location>
        <begin position="41"/>
        <end position="192"/>
    </location>
</feature>
<feature type="compositionally biased region" description="Polar residues" evidence="1">
    <location>
        <begin position="339"/>
        <end position="351"/>
    </location>
</feature>
<dbReference type="Gene3D" id="3.40.50.300">
    <property type="entry name" value="P-loop containing nucleotide triphosphate hydrolases"/>
    <property type="match status" value="1"/>
</dbReference>
<name>W6MCE5_9GAMM</name>
<dbReference type="SUPFAM" id="SSF49879">
    <property type="entry name" value="SMAD/FHA domain"/>
    <property type="match status" value="2"/>
</dbReference>
<dbReference type="GO" id="GO:0016887">
    <property type="term" value="F:ATP hydrolysis activity"/>
    <property type="evidence" value="ECO:0007669"/>
    <property type="project" value="InterPro"/>
</dbReference>
<proteinExistence type="predicted"/>
<reference evidence="3" key="2">
    <citation type="submission" date="2014-03" db="EMBL/GenBank/DDBJ databases">
        <title>Candidatus Competibacter-lineage genomes retrieved from metagenomes reveal functional metabolic diversity.</title>
        <authorList>
            <person name="McIlroy S.J."/>
            <person name="Albertsen M."/>
            <person name="Andresen E.K."/>
            <person name="Saunders A.M."/>
            <person name="Kristiansen R."/>
            <person name="Stokholm-Bjerregaard M."/>
            <person name="Nielsen K.L."/>
            <person name="Nielsen P.H."/>
        </authorList>
    </citation>
    <scope>NUCLEOTIDE SEQUENCE</scope>
    <source>
        <strain evidence="3">Run_A_D11</strain>
    </source>
</reference>
<accession>W6MCE5</accession>
<dbReference type="InterPro" id="IPR027417">
    <property type="entry name" value="P-loop_NTPase"/>
</dbReference>
<evidence type="ECO:0000313" key="3">
    <source>
        <dbReference type="EMBL" id="CDI01933.1"/>
    </source>
</evidence>
<dbReference type="PANTHER" id="PTHR35894:SF1">
    <property type="entry name" value="PHOSPHORIBULOKINASE _ URIDINE KINASE FAMILY"/>
    <property type="match status" value="1"/>
</dbReference>
<dbReference type="RefSeq" id="WP_048671517.1">
    <property type="nucleotide sequence ID" value="NZ_CBTJ020000027.1"/>
</dbReference>
<dbReference type="InterPro" id="IPR049945">
    <property type="entry name" value="AAA_22"/>
</dbReference>
<feature type="region of interest" description="Disordered" evidence="1">
    <location>
        <begin position="329"/>
        <end position="368"/>
    </location>
</feature>
<dbReference type="SMART" id="SM00382">
    <property type="entry name" value="AAA"/>
    <property type="match status" value="1"/>
</dbReference>
<evidence type="ECO:0000313" key="4">
    <source>
        <dbReference type="Proteomes" id="UP000035760"/>
    </source>
</evidence>
<comment type="caution">
    <text evidence="3">The sequence shown here is derived from an EMBL/GenBank/DDBJ whole genome shotgun (WGS) entry which is preliminary data.</text>
</comment>
<dbReference type="EMBL" id="CBTJ020000027">
    <property type="protein sequence ID" value="CDI01933.1"/>
    <property type="molecule type" value="Genomic_DNA"/>
</dbReference>
<evidence type="ECO:0000256" key="1">
    <source>
        <dbReference type="SAM" id="MobiDB-lite"/>
    </source>
</evidence>
<protein>
    <recommendedName>
        <fullName evidence="2">AAA+ ATPase domain-containing protein</fullName>
    </recommendedName>
</protein>
<dbReference type="InterPro" id="IPR052026">
    <property type="entry name" value="ExeA_AAA_ATPase_DNA-bind"/>
</dbReference>
<gene>
    <name evidence="3" type="ORF">BN873_210154</name>
</gene>
<dbReference type="Gene3D" id="2.60.200.20">
    <property type="match status" value="1"/>
</dbReference>
<dbReference type="InterPro" id="IPR003593">
    <property type="entry name" value="AAA+_ATPase"/>
</dbReference>
<dbReference type="Proteomes" id="UP000035760">
    <property type="component" value="Unassembled WGS sequence"/>
</dbReference>